<organism evidence="3 4">
    <name type="scientific">Pseudoduganella flava</name>
    <dbReference type="NCBI Taxonomy" id="871742"/>
    <lineage>
        <taxon>Bacteria</taxon>
        <taxon>Pseudomonadati</taxon>
        <taxon>Pseudomonadota</taxon>
        <taxon>Betaproteobacteria</taxon>
        <taxon>Burkholderiales</taxon>
        <taxon>Oxalobacteraceae</taxon>
        <taxon>Telluria group</taxon>
        <taxon>Pseudoduganella</taxon>
    </lineage>
</organism>
<gene>
    <name evidence="2" type="ORF">GO485_24940</name>
    <name evidence="3" type="ORF">IP92_04339</name>
</gene>
<dbReference type="EMBL" id="VLKW01000009">
    <property type="protein sequence ID" value="TWI44389.1"/>
    <property type="molecule type" value="Genomic_DNA"/>
</dbReference>
<evidence type="ECO:0000313" key="4">
    <source>
        <dbReference type="Proteomes" id="UP000315112"/>
    </source>
</evidence>
<dbReference type="InterPro" id="IPR035439">
    <property type="entry name" value="UPF0145_dom_sf"/>
</dbReference>
<dbReference type="Proteomes" id="UP000437862">
    <property type="component" value="Chromosome"/>
</dbReference>
<evidence type="ECO:0000313" key="2">
    <source>
        <dbReference type="EMBL" id="QGZ41975.1"/>
    </source>
</evidence>
<protein>
    <submittedName>
        <fullName evidence="3">Uncharacterized protein</fullName>
    </submittedName>
</protein>
<evidence type="ECO:0000256" key="1">
    <source>
        <dbReference type="SAM" id="SignalP"/>
    </source>
</evidence>
<dbReference type="PROSITE" id="PS51257">
    <property type="entry name" value="PROKAR_LIPOPROTEIN"/>
    <property type="match status" value="1"/>
</dbReference>
<reference evidence="3" key="2">
    <citation type="submission" date="2019-07" db="EMBL/GenBank/DDBJ databases">
        <authorList>
            <person name="Whitman W."/>
            <person name="Huntemann M."/>
            <person name="Clum A."/>
            <person name="Pillay M."/>
            <person name="Palaniappan K."/>
            <person name="Varghese N."/>
            <person name="Mikhailova N."/>
            <person name="Stamatis D."/>
            <person name="Reddy T."/>
            <person name="Daum C."/>
            <person name="Shapiro N."/>
            <person name="Ivanova N."/>
            <person name="Kyrpides N."/>
            <person name="Woyke T."/>
        </authorList>
    </citation>
    <scope>NUCLEOTIDE SEQUENCE</scope>
    <source>
        <strain evidence="3">CGMCC 1.10685</strain>
    </source>
</reference>
<feature type="signal peptide" evidence="1">
    <location>
        <begin position="1"/>
        <end position="17"/>
    </location>
</feature>
<dbReference type="OrthoDB" id="8756777at2"/>
<evidence type="ECO:0000313" key="5">
    <source>
        <dbReference type="Proteomes" id="UP000437862"/>
    </source>
</evidence>
<dbReference type="SUPFAM" id="SSF117782">
    <property type="entry name" value="YbjQ-like"/>
    <property type="match status" value="1"/>
</dbReference>
<reference evidence="2 5" key="3">
    <citation type="submission" date="2019-12" db="EMBL/GenBank/DDBJ databases">
        <title>Draft Genome Sequences of Six Type Strains of the Genus Massilia.</title>
        <authorList>
            <person name="Miess H."/>
            <person name="Frediansyah A."/>
            <person name="Goeker M."/>
            <person name="Gross H."/>
        </authorList>
    </citation>
    <scope>NUCLEOTIDE SEQUENCE [LARGE SCALE GENOMIC DNA]</scope>
    <source>
        <strain evidence="2 5">DSM 26639</strain>
    </source>
</reference>
<name>A0A562PIY7_9BURK</name>
<dbReference type="EMBL" id="CP046904">
    <property type="protein sequence ID" value="QGZ41975.1"/>
    <property type="molecule type" value="Genomic_DNA"/>
</dbReference>
<dbReference type="RefSeq" id="WP_145879034.1">
    <property type="nucleotide sequence ID" value="NZ_CP046904.1"/>
</dbReference>
<sequence>MRKLLLLAFFISLAGCAARSKVRLSDPGAEKLAAHAGPVCMLRSPLPTNVKYKTLAALNSSKRTYGSVSELIPLMAADARAVGANAIINLNTGQRMGAFAWARPVGTGTAVKIEDSEAFNCVGAGGELR</sequence>
<proteinExistence type="predicted"/>
<feature type="chain" id="PRO_5044617775" evidence="1">
    <location>
        <begin position="18"/>
        <end position="129"/>
    </location>
</feature>
<keyword evidence="5" id="KW-1185">Reference proteome</keyword>
<accession>A0A562PIY7</accession>
<dbReference type="Proteomes" id="UP000315112">
    <property type="component" value="Unassembled WGS sequence"/>
</dbReference>
<keyword evidence="1" id="KW-0732">Signal</keyword>
<evidence type="ECO:0000313" key="3">
    <source>
        <dbReference type="EMBL" id="TWI44389.1"/>
    </source>
</evidence>
<dbReference type="AlphaFoldDB" id="A0A562PIY7"/>
<reference evidence="3 4" key="1">
    <citation type="journal article" date="2015" name="Stand. Genomic Sci.">
        <title>Genomic Encyclopedia of Bacterial and Archaeal Type Strains, Phase III: the genomes of soil and plant-associated and newly described type strains.</title>
        <authorList>
            <person name="Whitman W.B."/>
            <person name="Woyke T."/>
            <person name="Klenk H.P."/>
            <person name="Zhou Y."/>
            <person name="Lilburn T.G."/>
            <person name="Beck B.J."/>
            <person name="De Vos P."/>
            <person name="Vandamme P."/>
            <person name="Eisen J.A."/>
            <person name="Garrity G."/>
            <person name="Hugenholtz P."/>
            <person name="Kyrpides N.C."/>
        </authorList>
    </citation>
    <scope>NUCLEOTIDE SEQUENCE [LARGE SCALE GENOMIC DNA]</scope>
    <source>
        <strain evidence="3 4">CGMCC 1.10685</strain>
    </source>
</reference>